<evidence type="ECO:0000313" key="2">
    <source>
        <dbReference type="Ensembl" id="ENSHCOP00000017535.1"/>
    </source>
</evidence>
<dbReference type="Ensembl" id="ENSHCOT00000013545.1">
    <property type="protein sequence ID" value="ENSHCOP00000017535.1"/>
    <property type="gene ID" value="ENSHCOG00000001412.1"/>
</dbReference>
<dbReference type="AlphaFoldDB" id="A0A3Q3DPV9"/>
<sequence>RGLAQFKSKSGLKQAFLQSMPSCKRVTRLLFRTEMDFKNDNAQSGEGLTLSSHAHPQHEANPLASGGKINRKRFKSSGNRSCM</sequence>
<evidence type="ECO:0000256" key="1">
    <source>
        <dbReference type="SAM" id="MobiDB-lite"/>
    </source>
</evidence>
<proteinExistence type="predicted"/>
<accession>A0A3Q3DPV9</accession>
<feature type="region of interest" description="Disordered" evidence="1">
    <location>
        <begin position="41"/>
        <end position="83"/>
    </location>
</feature>
<organism evidence="2 3">
    <name type="scientific">Hippocampus comes</name>
    <name type="common">Tiger tail seahorse</name>
    <dbReference type="NCBI Taxonomy" id="109280"/>
    <lineage>
        <taxon>Eukaryota</taxon>
        <taxon>Metazoa</taxon>
        <taxon>Chordata</taxon>
        <taxon>Craniata</taxon>
        <taxon>Vertebrata</taxon>
        <taxon>Euteleostomi</taxon>
        <taxon>Actinopterygii</taxon>
        <taxon>Neopterygii</taxon>
        <taxon>Teleostei</taxon>
        <taxon>Neoteleostei</taxon>
        <taxon>Acanthomorphata</taxon>
        <taxon>Syngnathiaria</taxon>
        <taxon>Syngnathiformes</taxon>
        <taxon>Syngnathoidei</taxon>
        <taxon>Syngnathidae</taxon>
        <taxon>Hippocampus</taxon>
    </lineage>
</organism>
<reference evidence="2" key="2">
    <citation type="submission" date="2025-09" db="UniProtKB">
        <authorList>
            <consortium name="Ensembl"/>
        </authorList>
    </citation>
    <scope>IDENTIFICATION</scope>
</reference>
<reference evidence="2" key="1">
    <citation type="submission" date="2025-08" db="UniProtKB">
        <authorList>
            <consortium name="Ensembl"/>
        </authorList>
    </citation>
    <scope>IDENTIFICATION</scope>
</reference>
<evidence type="ECO:0000313" key="3">
    <source>
        <dbReference type="Proteomes" id="UP000264820"/>
    </source>
</evidence>
<dbReference type="Proteomes" id="UP000264820">
    <property type="component" value="Unplaced"/>
</dbReference>
<keyword evidence="3" id="KW-1185">Reference proteome</keyword>
<name>A0A3Q3DPV9_HIPCM</name>
<feature type="compositionally biased region" description="Polar residues" evidence="1">
    <location>
        <begin position="41"/>
        <end position="54"/>
    </location>
</feature>
<protein>
    <submittedName>
        <fullName evidence="2">Uncharacterized protein</fullName>
    </submittedName>
</protein>